<dbReference type="Gene3D" id="2.40.170.20">
    <property type="entry name" value="TonB-dependent receptor, beta-barrel domain"/>
    <property type="match status" value="1"/>
</dbReference>
<keyword evidence="2" id="KW-0472">Membrane</keyword>
<accession>A0A858REI2</accession>
<reference evidence="4 5" key="1">
    <citation type="submission" date="2020-04" db="EMBL/GenBank/DDBJ databases">
        <title>Luteolibacter sp. G-1-1-1 isolated from soil.</title>
        <authorList>
            <person name="Dahal R.H."/>
        </authorList>
    </citation>
    <scope>NUCLEOTIDE SEQUENCE [LARGE SCALE GENOMIC DNA]</scope>
    <source>
        <strain evidence="4 5">G-1-1-1</strain>
    </source>
</reference>
<proteinExistence type="predicted"/>
<evidence type="ECO:0000256" key="1">
    <source>
        <dbReference type="ARBA" id="ARBA00004442"/>
    </source>
</evidence>
<dbReference type="KEGG" id="luo:HHL09_02635"/>
<name>A0A858REI2_9BACT</name>
<evidence type="ECO:0000313" key="5">
    <source>
        <dbReference type="Proteomes" id="UP000501812"/>
    </source>
</evidence>
<dbReference type="Proteomes" id="UP000501812">
    <property type="component" value="Chromosome"/>
</dbReference>
<dbReference type="GO" id="GO:0009279">
    <property type="term" value="C:cell outer membrane"/>
    <property type="evidence" value="ECO:0007669"/>
    <property type="project" value="UniProtKB-SubCell"/>
</dbReference>
<keyword evidence="5" id="KW-1185">Reference proteome</keyword>
<dbReference type="AlphaFoldDB" id="A0A858REI2"/>
<gene>
    <name evidence="4" type="ORF">HHL09_02635</name>
</gene>
<keyword evidence="3" id="KW-0998">Cell outer membrane</keyword>
<sequence>MPRAPRVVPLMLSALAAGSLAPSWGEEILSTVPGRLEGELHTRIVDSRGARLDPYATETRSQEVEMGLAISAAYDDNIFLSASKAQSDLVVRVAPSIAYRKGDKLGGEGGFLTIAYRPTAVAYADHSDNDRIDQESAWEAGWRGKAITLAYTGAFRQLGDATADTGTLTDRTEVANEARIAWSLREKVTVEAAVGQESTDYESGAFADSDLVYGELALRYAYSPKTRLGLIYRGGRFEVDGAGEQTVHRLTGRIEWKPREKIAIDLEAGGEHRSFDNGSDTTPVVEARIGWMPKEGTELYLNGYSREQASAYTPGQNYTESGLALGISQRLGEKWTARLDGGVERASYTQVSGTGIAGRVDKIHFIRPALEYRFTDDFSMGFFYRYSENSSNRPGLGYENHSAGIQMGYKF</sequence>
<protein>
    <submittedName>
        <fullName evidence="4">Outer membrane beta-barrel protein</fullName>
    </submittedName>
</protein>
<comment type="subcellular location">
    <subcellularLocation>
        <location evidence="1">Cell outer membrane</location>
    </subcellularLocation>
</comment>
<evidence type="ECO:0000313" key="4">
    <source>
        <dbReference type="EMBL" id="QJE94720.1"/>
    </source>
</evidence>
<dbReference type="InterPro" id="IPR036942">
    <property type="entry name" value="Beta-barrel_TonB_sf"/>
</dbReference>
<dbReference type="EMBL" id="CP051774">
    <property type="protein sequence ID" value="QJE94720.1"/>
    <property type="molecule type" value="Genomic_DNA"/>
</dbReference>
<organism evidence="4 5">
    <name type="scientific">Luteolibacter luteus</name>
    <dbReference type="NCBI Taxonomy" id="2728835"/>
    <lineage>
        <taxon>Bacteria</taxon>
        <taxon>Pseudomonadati</taxon>
        <taxon>Verrucomicrobiota</taxon>
        <taxon>Verrucomicrobiia</taxon>
        <taxon>Verrucomicrobiales</taxon>
        <taxon>Verrucomicrobiaceae</taxon>
        <taxon>Luteolibacter</taxon>
    </lineage>
</organism>
<evidence type="ECO:0000256" key="2">
    <source>
        <dbReference type="ARBA" id="ARBA00023136"/>
    </source>
</evidence>
<dbReference type="SUPFAM" id="SSF56935">
    <property type="entry name" value="Porins"/>
    <property type="match status" value="2"/>
</dbReference>
<dbReference type="RefSeq" id="WP_169452941.1">
    <property type="nucleotide sequence ID" value="NZ_CP051774.1"/>
</dbReference>
<evidence type="ECO:0000256" key="3">
    <source>
        <dbReference type="ARBA" id="ARBA00023237"/>
    </source>
</evidence>